<evidence type="ECO:0000259" key="2">
    <source>
        <dbReference type="PROSITE" id="PS51737"/>
    </source>
</evidence>
<dbReference type="InterPro" id="IPR006119">
    <property type="entry name" value="Resolv_N"/>
</dbReference>
<name>A0A9D2MU49_9FIRM</name>
<organism evidence="3 4">
    <name type="scientific">Candidatus Acutalibacter pullicola</name>
    <dbReference type="NCBI Taxonomy" id="2838417"/>
    <lineage>
        <taxon>Bacteria</taxon>
        <taxon>Bacillati</taxon>
        <taxon>Bacillota</taxon>
        <taxon>Clostridia</taxon>
        <taxon>Eubacteriales</taxon>
        <taxon>Acutalibacteraceae</taxon>
        <taxon>Acutalibacter</taxon>
    </lineage>
</organism>
<evidence type="ECO:0000259" key="1">
    <source>
        <dbReference type="PROSITE" id="PS51736"/>
    </source>
</evidence>
<dbReference type="InterPro" id="IPR050639">
    <property type="entry name" value="SSR_resolvase"/>
</dbReference>
<dbReference type="SMART" id="SM00857">
    <property type="entry name" value="Resolvase"/>
    <property type="match status" value="1"/>
</dbReference>
<protein>
    <submittedName>
        <fullName evidence="3">Recombinase family protein</fullName>
    </submittedName>
</protein>
<dbReference type="Pfam" id="PF00239">
    <property type="entry name" value="Resolvase"/>
    <property type="match status" value="1"/>
</dbReference>
<feature type="domain" description="Resolvase/invertase-type recombinase catalytic" evidence="1">
    <location>
        <begin position="31"/>
        <end position="179"/>
    </location>
</feature>
<feature type="non-terminal residue" evidence="3">
    <location>
        <position position="399"/>
    </location>
</feature>
<dbReference type="CDD" id="cd00338">
    <property type="entry name" value="Ser_Recombinase"/>
    <property type="match status" value="1"/>
</dbReference>
<reference evidence="3" key="2">
    <citation type="submission" date="2021-04" db="EMBL/GenBank/DDBJ databases">
        <authorList>
            <person name="Gilroy R."/>
        </authorList>
    </citation>
    <scope>NUCLEOTIDE SEQUENCE</scope>
    <source>
        <strain evidence="3">CHK185-1770</strain>
    </source>
</reference>
<proteinExistence type="predicted"/>
<dbReference type="GO" id="GO:0000150">
    <property type="term" value="F:DNA strand exchange activity"/>
    <property type="evidence" value="ECO:0007669"/>
    <property type="project" value="InterPro"/>
</dbReference>
<sequence>MKIQAGKEKVTIIPAKLTRNIPGKSANQKLRVAAYCRVSTDSEEQINSYKNQLAYYTEKISGNPAWKMAGIYADEGITGTSMKHREDFKRMLRACREGRIDLILCKSVSRFGRNSVDVLRTIRALRERNIGVLFEKEAVDTRTMNSELILAFHSAFSQSESESIRENVRRGLHMAYAQGTVTIPSNTYGFCEGENGDIAIDPEQAQVIRSIYQWFLDGNSLQMIGKRLEGQGTPSPRGKETWSIATIRSILSNVKYKGDVLLQKTYKPSLFSDHAVENNGDLPKYYIAGCLPQILESGIFDRAQEELAKRVSKRPASEKAKTPFGRYSGKYALSAVVVCGKCGALYRRITWHRRGKVKVVWRCGAHQDKAATCPDSPTLEETALQGAVMEAISQQYIHK</sequence>
<gene>
    <name evidence="3" type="ORF">H9710_02790</name>
</gene>
<comment type="caution">
    <text evidence="3">The sequence shown here is derived from an EMBL/GenBank/DDBJ whole genome shotgun (WGS) entry which is preliminary data.</text>
</comment>
<dbReference type="Proteomes" id="UP000826793">
    <property type="component" value="Unassembled WGS sequence"/>
</dbReference>
<evidence type="ECO:0000313" key="3">
    <source>
        <dbReference type="EMBL" id="HJB97489.1"/>
    </source>
</evidence>
<evidence type="ECO:0000313" key="4">
    <source>
        <dbReference type="Proteomes" id="UP000826793"/>
    </source>
</evidence>
<feature type="domain" description="Recombinase" evidence="2">
    <location>
        <begin position="187"/>
        <end position="313"/>
    </location>
</feature>
<dbReference type="InterPro" id="IPR038109">
    <property type="entry name" value="DNA_bind_recomb_sf"/>
</dbReference>
<dbReference type="Gene3D" id="3.90.1750.20">
    <property type="entry name" value="Putative Large Serine Recombinase, Chain B, Domain 2"/>
    <property type="match status" value="1"/>
</dbReference>
<dbReference type="InterPro" id="IPR011109">
    <property type="entry name" value="DNA_bind_recombinase_dom"/>
</dbReference>
<dbReference type="GO" id="GO:0003677">
    <property type="term" value="F:DNA binding"/>
    <property type="evidence" value="ECO:0007669"/>
    <property type="project" value="InterPro"/>
</dbReference>
<dbReference type="PROSITE" id="PS51737">
    <property type="entry name" value="RECOMBINASE_DNA_BIND"/>
    <property type="match status" value="1"/>
</dbReference>
<dbReference type="EMBL" id="DWXG01000023">
    <property type="protein sequence ID" value="HJB97489.1"/>
    <property type="molecule type" value="Genomic_DNA"/>
</dbReference>
<dbReference type="SUPFAM" id="SSF53041">
    <property type="entry name" value="Resolvase-like"/>
    <property type="match status" value="1"/>
</dbReference>
<dbReference type="InterPro" id="IPR036162">
    <property type="entry name" value="Resolvase-like_N_sf"/>
</dbReference>
<dbReference type="PROSITE" id="PS51736">
    <property type="entry name" value="RECOMBINASES_3"/>
    <property type="match status" value="1"/>
</dbReference>
<dbReference type="PANTHER" id="PTHR30461">
    <property type="entry name" value="DNA-INVERTASE FROM LAMBDOID PROPHAGE"/>
    <property type="match status" value="1"/>
</dbReference>
<dbReference type="AlphaFoldDB" id="A0A9D2MU49"/>
<dbReference type="InterPro" id="IPR025827">
    <property type="entry name" value="Zn_ribbon_recom_dom"/>
</dbReference>
<dbReference type="Pfam" id="PF07508">
    <property type="entry name" value="Recombinase"/>
    <property type="match status" value="1"/>
</dbReference>
<reference evidence="3" key="1">
    <citation type="journal article" date="2021" name="PeerJ">
        <title>Extensive microbial diversity within the chicken gut microbiome revealed by metagenomics and culture.</title>
        <authorList>
            <person name="Gilroy R."/>
            <person name="Ravi A."/>
            <person name="Getino M."/>
            <person name="Pursley I."/>
            <person name="Horton D.L."/>
            <person name="Alikhan N.F."/>
            <person name="Baker D."/>
            <person name="Gharbi K."/>
            <person name="Hall N."/>
            <person name="Watson M."/>
            <person name="Adriaenssens E.M."/>
            <person name="Foster-Nyarko E."/>
            <person name="Jarju S."/>
            <person name="Secka A."/>
            <person name="Antonio M."/>
            <person name="Oren A."/>
            <person name="Chaudhuri R.R."/>
            <person name="La Ragione R."/>
            <person name="Hildebrand F."/>
            <person name="Pallen M.J."/>
        </authorList>
    </citation>
    <scope>NUCLEOTIDE SEQUENCE</scope>
    <source>
        <strain evidence="3">CHK185-1770</strain>
    </source>
</reference>
<dbReference type="Pfam" id="PF13408">
    <property type="entry name" value="Zn_ribbon_recom"/>
    <property type="match status" value="1"/>
</dbReference>
<dbReference type="Gene3D" id="3.40.50.1390">
    <property type="entry name" value="Resolvase, N-terminal catalytic domain"/>
    <property type="match status" value="1"/>
</dbReference>
<dbReference type="PANTHER" id="PTHR30461:SF23">
    <property type="entry name" value="DNA RECOMBINASE-RELATED"/>
    <property type="match status" value="1"/>
</dbReference>
<accession>A0A9D2MU49</accession>